<feature type="compositionally biased region" description="Low complexity" evidence="8">
    <location>
        <begin position="69"/>
        <end position="81"/>
    </location>
</feature>
<keyword evidence="4" id="KW-0813">Transport</keyword>
<organism evidence="10 11">
    <name type="scientific">Quercus suber</name>
    <name type="common">Cork oak</name>
    <dbReference type="NCBI Taxonomy" id="58331"/>
    <lineage>
        <taxon>Eukaryota</taxon>
        <taxon>Viridiplantae</taxon>
        <taxon>Streptophyta</taxon>
        <taxon>Embryophyta</taxon>
        <taxon>Tracheophyta</taxon>
        <taxon>Spermatophyta</taxon>
        <taxon>Magnoliopsida</taxon>
        <taxon>eudicotyledons</taxon>
        <taxon>Gunneridae</taxon>
        <taxon>Pentapetalae</taxon>
        <taxon>rosids</taxon>
        <taxon>fabids</taxon>
        <taxon>Fagales</taxon>
        <taxon>Fagaceae</taxon>
        <taxon>Quercus</taxon>
    </lineage>
</organism>
<keyword evidence="9" id="KW-0472">Membrane</keyword>
<accession>A0AAW0KRV0</accession>
<proteinExistence type="inferred from homology"/>
<dbReference type="PANTHER" id="PTHR12596:SF2">
    <property type="entry name" value="EXPORTIN-7 ISOFORM X1"/>
    <property type="match status" value="1"/>
</dbReference>
<evidence type="ECO:0000256" key="6">
    <source>
        <dbReference type="ARBA" id="ARBA00022927"/>
    </source>
</evidence>
<dbReference type="PANTHER" id="PTHR12596">
    <property type="entry name" value="EXPORTIN 4,7-RELATED"/>
    <property type="match status" value="1"/>
</dbReference>
<dbReference type="InterPro" id="IPR044189">
    <property type="entry name" value="XPO4/7-like"/>
</dbReference>
<keyword evidence="5" id="KW-0963">Cytoplasm</keyword>
<name>A0AAW0KRV0_QUESU</name>
<protein>
    <submittedName>
        <fullName evidence="10">Uncharacterized protein</fullName>
    </submittedName>
</protein>
<evidence type="ECO:0000256" key="2">
    <source>
        <dbReference type="ARBA" id="ARBA00004496"/>
    </source>
</evidence>
<dbReference type="Proteomes" id="UP000237347">
    <property type="component" value="Unassembled WGS sequence"/>
</dbReference>
<evidence type="ECO:0000256" key="7">
    <source>
        <dbReference type="ARBA" id="ARBA00023242"/>
    </source>
</evidence>
<keyword evidence="9" id="KW-1133">Transmembrane helix</keyword>
<gene>
    <name evidence="10" type="ORF">CFP56_014634</name>
</gene>
<reference evidence="10 11" key="1">
    <citation type="journal article" date="2018" name="Sci. Data">
        <title>The draft genome sequence of cork oak.</title>
        <authorList>
            <person name="Ramos A.M."/>
            <person name="Usie A."/>
            <person name="Barbosa P."/>
            <person name="Barros P.M."/>
            <person name="Capote T."/>
            <person name="Chaves I."/>
            <person name="Simoes F."/>
            <person name="Abreu I."/>
            <person name="Carrasquinho I."/>
            <person name="Faro C."/>
            <person name="Guimaraes J.B."/>
            <person name="Mendonca D."/>
            <person name="Nobrega F."/>
            <person name="Rodrigues L."/>
            <person name="Saibo N.J.M."/>
            <person name="Varela M.C."/>
            <person name="Egas C."/>
            <person name="Matos J."/>
            <person name="Miguel C.M."/>
            <person name="Oliveira M.M."/>
            <person name="Ricardo C.P."/>
            <person name="Goncalves S."/>
        </authorList>
    </citation>
    <scope>NUCLEOTIDE SEQUENCE [LARGE SCALE GENOMIC DNA]</scope>
    <source>
        <strain evidence="11">cv. HL8</strain>
    </source>
</reference>
<evidence type="ECO:0000256" key="1">
    <source>
        <dbReference type="ARBA" id="ARBA00004123"/>
    </source>
</evidence>
<evidence type="ECO:0000313" key="11">
    <source>
        <dbReference type="Proteomes" id="UP000237347"/>
    </source>
</evidence>
<keyword evidence="11" id="KW-1185">Reference proteome</keyword>
<evidence type="ECO:0000256" key="5">
    <source>
        <dbReference type="ARBA" id="ARBA00022490"/>
    </source>
</evidence>
<sequence>GPDLEPFVVGSLIQLLCPVTKFGWLDDDRFKEAMNFLSKAGLANDDNYHAFCHLLGQFKVNYQEDTTEPQQSPLLSSPRPLRSSKHSFDDDGIPQFSGITDFDSPPLGEAKPSITNKDNDNIPDGSDSLLANIDRNRFHKLFPSTTSLDYFQTWPNCTLSEGNYLINYLATRGPNLEPFVVGSLIQLLCRVTLFGWLDEDRFKEVMNFLSQVMIVFSFLIFVCLVLFFFFFFPLYFFKMIASRKYIPLSSHVAHLFSHSVRLLE</sequence>
<comment type="subcellular location">
    <subcellularLocation>
        <location evidence="2">Cytoplasm</location>
    </subcellularLocation>
    <subcellularLocation>
        <location evidence="1">Nucleus</location>
    </subcellularLocation>
</comment>
<feature type="non-terminal residue" evidence="10">
    <location>
        <position position="1"/>
    </location>
</feature>
<dbReference type="AlphaFoldDB" id="A0AAW0KRV0"/>
<feature type="region of interest" description="Disordered" evidence="8">
    <location>
        <begin position="104"/>
        <end position="123"/>
    </location>
</feature>
<keyword evidence="6" id="KW-0653">Protein transport</keyword>
<dbReference type="GO" id="GO:0005737">
    <property type="term" value="C:cytoplasm"/>
    <property type="evidence" value="ECO:0007669"/>
    <property type="project" value="UniProtKB-SubCell"/>
</dbReference>
<dbReference type="GO" id="GO:0005643">
    <property type="term" value="C:nuclear pore"/>
    <property type="evidence" value="ECO:0007669"/>
    <property type="project" value="TreeGrafter"/>
</dbReference>
<comment type="caution">
    <text evidence="10">The sequence shown here is derived from an EMBL/GenBank/DDBJ whole genome shotgun (WGS) entry which is preliminary data.</text>
</comment>
<comment type="similarity">
    <text evidence="3">Belongs to the exportin family.</text>
</comment>
<keyword evidence="9" id="KW-0812">Transmembrane</keyword>
<dbReference type="EMBL" id="PKMF04000230">
    <property type="protein sequence ID" value="KAK7841914.1"/>
    <property type="molecule type" value="Genomic_DNA"/>
</dbReference>
<evidence type="ECO:0000256" key="9">
    <source>
        <dbReference type="SAM" id="Phobius"/>
    </source>
</evidence>
<evidence type="ECO:0000256" key="8">
    <source>
        <dbReference type="SAM" id="MobiDB-lite"/>
    </source>
</evidence>
<evidence type="ECO:0000256" key="4">
    <source>
        <dbReference type="ARBA" id="ARBA00022448"/>
    </source>
</evidence>
<keyword evidence="7" id="KW-0539">Nucleus</keyword>
<evidence type="ECO:0000256" key="3">
    <source>
        <dbReference type="ARBA" id="ARBA00009466"/>
    </source>
</evidence>
<dbReference type="GO" id="GO:0005049">
    <property type="term" value="F:nuclear export signal receptor activity"/>
    <property type="evidence" value="ECO:0007669"/>
    <property type="project" value="InterPro"/>
</dbReference>
<feature type="transmembrane region" description="Helical" evidence="9">
    <location>
        <begin position="209"/>
        <end position="237"/>
    </location>
</feature>
<evidence type="ECO:0000313" key="10">
    <source>
        <dbReference type="EMBL" id="KAK7841914.1"/>
    </source>
</evidence>
<dbReference type="GO" id="GO:0006611">
    <property type="term" value="P:protein export from nucleus"/>
    <property type="evidence" value="ECO:0007669"/>
    <property type="project" value="TreeGrafter"/>
</dbReference>
<feature type="region of interest" description="Disordered" evidence="8">
    <location>
        <begin position="65"/>
        <end position="96"/>
    </location>
</feature>